<dbReference type="InterPro" id="IPR011032">
    <property type="entry name" value="GroES-like_sf"/>
</dbReference>
<dbReference type="SUPFAM" id="SSF50129">
    <property type="entry name" value="GroES-like"/>
    <property type="match status" value="1"/>
</dbReference>
<name>A0A9P9DA40_9HYPO</name>
<evidence type="ECO:0000256" key="4">
    <source>
        <dbReference type="ARBA" id="ARBA00023002"/>
    </source>
</evidence>
<keyword evidence="8" id="KW-1185">Reference proteome</keyword>
<comment type="cofactor">
    <cofactor evidence="1 5">
        <name>Zn(2+)</name>
        <dbReference type="ChEBI" id="CHEBI:29105"/>
    </cofactor>
</comment>
<feature type="domain" description="Enoyl reductase (ER)" evidence="6">
    <location>
        <begin position="9"/>
        <end position="327"/>
    </location>
</feature>
<proteinExistence type="inferred from homology"/>
<dbReference type="SUPFAM" id="SSF51735">
    <property type="entry name" value="NAD(P)-binding Rossmann-fold domains"/>
    <property type="match status" value="1"/>
</dbReference>
<dbReference type="EMBL" id="JAGMUU010000039">
    <property type="protein sequence ID" value="KAH7115373.1"/>
    <property type="molecule type" value="Genomic_DNA"/>
</dbReference>
<dbReference type="InterPro" id="IPR047109">
    <property type="entry name" value="CAD-like"/>
</dbReference>
<dbReference type="Pfam" id="PF00107">
    <property type="entry name" value="ADH_zinc_N"/>
    <property type="match status" value="1"/>
</dbReference>
<organism evidence="7 8">
    <name type="scientific">Dactylonectria estremocensis</name>
    <dbReference type="NCBI Taxonomy" id="1079267"/>
    <lineage>
        <taxon>Eukaryota</taxon>
        <taxon>Fungi</taxon>
        <taxon>Dikarya</taxon>
        <taxon>Ascomycota</taxon>
        <taxon>Pezizomycotina</taxon>
        <taxon>Sordariomycetes</taxon>
        <taxon>Hypocreomycetidae</taxon>
        <taxon>Hypocreales</taxon>
        <taxon>Nectriaceae</taxon>
        <taxon>Dactylonectria</taxon>
    </lineage>
</organism>
<evidence type="ECO:0000256" key="5">
    <source>
        <dbReference type="RuleBase" id="RU361277"/>
    </source>
</evidence>
<protein>
    <submittedName>
        <fullName evidence="7">NADP-dependent alcohol dehydrogenase C 2</fullName>
    </submittedName>
</protein>
<dbReference type="CDD" id="cd05283">
    <property type="entry name" value="CAD1"/>
    <property type="match status" value="1"/>
</dbReference>
<evidence type="ECO:0000259" key="6">
    <source>
        <dbReference type="SMART" id="SM00829"/>
    </source>
</evidence>
<dbReference type="GO" id="GO:0016616">
    <property type="term" value="F:oxidoreductase activity, acting on the CH-OH group of donors, NAD or NADP as acceptor"/>
    <property type="evidence" value="ECO:0007669"/>
    <property type="project" value="InterPro"/>
</dbReference>
<dbReference type="AlphaFoldDB" id="A0A9P9DA40"/>
<sequence length="331" mass="35613">MVNYTVFKGSKEGKIIQATTSRGVKADEVLVKVTHSGLCGSDQLYRHAGIALGHEGAGIVAEIGSAVTTLAKGDSVGWGYIHHACLDCKQCLTGHENRCPDVGVYGMTNLDQGSFASHSIWRADFLFKIPLSIPRELAAPLMCGGATVYNALSSFNIKPADRVGIIGVGGLGHLGIQFAAKMGCDVVVFSTTDSKKHEAFTLGASEFYDTKDKTEIEVGDKLDHLIVTTSSQPDWNIFLPTLAPGATIFPLTISLGELKIPYMPLLGGQLRIQGSIVAARQVQREMLAFAARHSIVPIIEKFDMDVNGITAAMQRLDEGKMRYRGVFVAKD</sequence>
<dbReference type="OrthoDB" id="1879366at2759"/>
<dbReference type="Proteomes" id="UP000717696">
    <property type="component" value="Unassembled WGS sequence"/>
</dbReference>
<dbReference type="Gene3D" id="3.40.50.720">
    <property type="entry name" value="NAD(P)-binding Rossmann-like Domain"/>
    <property type="match status" value="1"/>
</dbReference>
<evidence type="ECO:0000256" key="2">
    <source>
        <dbReference type="ARBA" id="ARBA00022723"/>
    </source>
</evidence>
<dbReference type="InterPro" id="IPR036291">
    <property type="entry name" value="NAD(P)-bd_dom_sf"/>
</dbReference>
<evidence type="ECO:0000313" key="8">
    <source>
        <dbReference type="Proteomes" id="UP000717696"/>
    </source>
</evidence>
<dbReference type="Gene3D" id="3.90.180.10">
    <property type="entry name" value="Medium-chain alcohol dehydrogenases, catalytic domain"/>
    <property type="match status" value="1"/>
</dbReference>
<evidence type="ECO:0000313" key="7">
    <source>
        <dbReference type="EMBL" id="KAH7115373.1"/>
    </source>
</evidence>
<gene>
    <name evidence="7" type="ORF">B0J13DRAFT_459782</name>
</gene>
<comment type="caution">
    <text evidence="7">The sequence shown here is derived from an EMBL/GenBank/DDBJ whole genome shotgun (WGS) entry which is preliminary data.</text>
</comment>
<dbReference type="Pfam" id="PF08240">
    <property type="entry name" value="ADH_N"/>
    <property type="match status" value="1"/>
</dbReference>
<keyword evidence="3 5" id="KW-0862">Zinc</keyword>
<evidence type="ECO:0000256" key="1">
    <source>
        <dbReference type="ARBA" id="ARBA00001947"/>
    </source>
</evidence>
<dbReference type="InterPro" id="IPR013154">
    <property type="entry name" value="ADH-like_N"/>
</dbReference>
<dbReference type="InterPro" id="IPR013149">
    <property type="entry name" value="ADH-like_C"/>
</dbReference>
<keyword evidence="2 5" id="KW-0479">Metal-binding</keyword>
<dbReference type="PROSITE" id="PS00059">
    <property type="entry name" value="ADH_ZINC"/>
    <property type="match status" value="1"/>
</dbReference>
<evidence type="ECO:0000256" key="3">
    <source>
        <dbReference type="ARBA" id="ARBA00022833"/>
    </source>
</evidence>
<comment type="similarity">
    <text evidence="5">Belongs to the zinc-containing alcohol dehydrogenase family.</text>
</comment>
<reference evidence="7" key="1">
    <citation type="journal article" date="2021" name="Nat. Commun.">
        <title>Genetic determinants of endophytism in the Arabidopsis root mycobiome.</title>
        <authorList>
            <person name="Mesny F."/>
            <person name="Miyauchi S."/>
            <person name="Thiergart T."/>
            <person name="Pickel B."/>
            <person name="Atanasova L."/>
            <person name="Karlsson M."/>
            <person name="Huettel B."/>
            <person name="Barry K.W."/>
            <person name="Haridas S."/>
            <person name="Chen C."/>
            <person name="Bauer D."/>
            <person name="Andreopoulos W."/>
            <person name="Pangilinan J."/>
            <person name="LaButti K."/>
            <person name="Riley R."/>
            <person name="Lipzen A."/>
            <person name="Clum A."/>
            <person name="Drula E."/>
            <person name="Henrissat B."/>
            <person name="Kohler A."/>
            <person name="Grigoriev I.V."/>
            <person name="Martin F.M."/>
            <person name="Hacquard S."/>
        </authorList>
    </citation>
    <scope>NUCLEOTIDE SEQUENCE</scope>
    <source>
        <strain evidence="7">MPI-CAGE-AT-0021</strain>
    </source>
</reference>
<dbReference type="InterPro" id="IPR020843">
    <property type="entry name" value="ER"/>
</dbReference>
<dbReference type="FunFam" id="3.40.50.720:FF:000022">
    <property type="entry name" value="Cinnamyl alcohol dehydrogenase"/>
    <property type="match status" value="1"/>
</dbReference>
<dbReference type="SMART" id="SM00829">
    <property type="entry name" value="PKS_ER"/>
    <property type="match status" value="1"/>
</dbReference>
<dbReference type="PANTHER" id="PTHR42683">
    <property type="entry name" value="ALDEHYDE REDUCTASE"/>
    <property type="match status" value="1"/>
</dbReference>
<dbReference type="PROSITE" id="PS00065">
    <property type="entry name" value="D_2_HYDROXYACID_DH_1"/>
    <property type="match status" value="1"/>
</dbReference>
<dbReference type="InterPro" id="IPR002328">
    <property type="entry name" value="ADH_Zn_CS"/>
</dbReference>
<accession>A0A9P9DA40</accession>
<dbReference type="InterPro" id="IPR029752">
    <property type="entry name" value="D-isomer_DH_CS1"/>
</dbReference>
<dbReference type="GO" id="GO:0008270">
    <property type="term" value="F:zinc ion binding"/>
    <property type="evidence" value="ECO:0007669"/>
    <property type="project" value="InterPro"/>
</dbReference>
<keyword evidence="4" id="KW-0560">Oxidoreductase</keyword>